<dbReference type="EnsemblMetazoa" id="CLYHEMT012815.1">
    <property type="protein sequence ID" value="CLYHEMP012815.1"/>
    <property type="gene ID" value="CLYHEMG012815"/>
</dbReference>
<dbReference type="Pfam" id="PF03079">
    <property type="entry name" value="ARD"/>
    <property type="match status" value="1"/>
</dbReference>
<dbReference type="GO" id="GO:0010309">
    <property type="term" value="F:acireductone dioxygenase [iron(II)-requiring] activity"/>
    <property type="evidence" value="ECO:0007669"/>
    <property type="project" value="UniProtKB-UniRule"/>
</dbReference>
<keyword evidence="6 11" id="KW-0223">Dioxygenase</keyword>
<dbReference type="SUPFAM" id="SSF51182">
    <property type="entry name" value="RmlC-like cupins"/>
    <property type="match status" value="1"/>
</dbReference>
<feature type="binding site" evidence="11">
    <location>
        <position position="92"/>
    </location>
    <ligand>
        <name>Ni(2+)</name>
        <dbReference type="ChEBI" id="CHEBI:49786"/>
        <note>for nickel-dependent acireductone dioxygenase activity</note>
    </ligand>
</feature>
<evidence type="ECO:0000256" key="3">
    <source>
        <dbReference type="ARBA" id="ARBA00022596"/>
    </source>
</evidence>
<evidence type="ECO:0000256" key="11">
    <source>
        <dbReference type="HAMAP-Rule" id="MF_03154"/>
    </source>
</evidence>
<feature type="binding site" evidence="11">
    <location>
        <position position="96"/>
    </location>
    <ligand>
        <name>Ni(2+)</name>
        <dbReference type="ChEBI" id="CHEBI:49786"/>
        <note>for nickel-dependent acireductone dioxygenase activity</note>
    </ligand>
</feature>
<dbReference type="GO" id="GO:0005737">
    <property type="term" value="C:cytoplasm"/>
    <property type="evidence" value="ECO:0007669"/>
    <property type="project" value="UniProtKB-SubCell"/>
</dbReference>
<evidence type="ECO:0000256" key="8">
    <source>
        <dbReference type="ARBA" id="ARBA00023004"/>
    </source>
</evidence>
<dbReference type="Proteomes" id="UP000594262">
    <property type="component" value="Unplaced"/>
</dbReference>
<organism evidence="13 14">
    <name type="scientific">Clytia hemisphaerica</name>
    <dbReference type="NCBI Taxonomy" id="252671"/>
    <lineage>
        <taxon>Eukaryota</taxon>
        <taxon>Metazoa</taxon>
        <taxon>Cnidaria</taxon>
        <taxon>Hydrozoa</taxon>
        <taxon>Hydroidolina</taxon>
        <taxon>Leptothecata</taxon>
        <taxon>Obeliida</taxon>
        <taxon>Clytiidae</taxon>
        <taxon>Clytia</taxon>
    </lineage>
</organism>
<dbReference type="PANTHER" id="PTHR23418:SF0">
    <property type="entry name" value="ACIREDUCTONE DIOXYGENASE"/>
    <property type="match status" value="1"/>
</dbReference>
<feature type="compositionally biased region" description="Basic and acidic residues" evidence="12">
    <location>
        <begin position="1"/>
        <end position="10"/>
    </location>
</feature>
<dbReference type="OrthoDB" id="1867259at2759"/>
<evidence type="ECO:0000256" key="6">
    <source>
        <dbReference type="ARBA" id="ARBA00022964"/>
    </source>
</evidence>
<keyword evidence="8 11" id="KW-0408">Iron</keyword>
<keyword evidence="4 11" id="KW-0028">Amino-acid biosynthesis</keyword>
<comment type="function">
    <text evidence="11">Catalyzes 2 different reactions between oxygen and the acireductone 1,2-dihydroxy-3-keto-5-methylthiopentene (DHK-MTPene) depending upon the metal bound in the active site. Fe-containing acireductone dioxygenase (Fe-ARD) produces formate and 2-keto-4-methylthiobutyrate (KMTB), the alpha-ketoacid precursor of methionine in the methionine recycle pathway. Ni-containing acireductone dioxygenase (Ni-ARD) produces methylthiopropionate, carbon monoxide and formate, and does not lie on the methionine recycle pathway.</text>
</comment>
<evidence type="ECO:0000256" key="1">
    <source>
        <dbReference type="ARBA" id="ARBA00000428"/>
    </source>
</evidence>
<proteinExistence type="inferred from homology"/>
<comment type="similarity">
    <text evidence="11">Belongs to the acireductone dioxygenase (ARD) family.</text>
</comment>
<evidence type="ECO:0000256" key="10">
    <source>
        <dbReference type="ARBA" id="ARBA00023242"/>
    </source>
</evidence>
<keyword evidence="2 11" id="KW-0963">Cytoplasm</keyword>
<dbReference type="GO" id="GO:0016151">
    <property type="term" value="F:nickel cation binding"/>
    <property type="evidence" value="ECO:0007669"/>
    <property type="project" value="UniProtKB-UniRule"/>
</dbReference>
<evidence type="ECO:0000256" key="7">
    <source>
        <dbReference type="ARBA" id="ARBA00023002"/>
    </source>
</evidence>
<keyword evidence="3 11" id="KW-0533">Nickel</keyword>
<protein>
    <recommendedName>
        <fullName evidence="11">Acireductone dioxygenase</fullName>
    </recommendedName>
    <alternativeName>
        <fullName evidence="11">Acireductone dioxygenase (Fe(2+)-requiring)</fullName>
        <shortName evidence="11">ARD'</shortName>
        <shortName evidence="11">Fe-ARD</shortName>
        <ecNumber evidence="11">1.13.11.54</ecNumber>
    </alternativeName>
    <alternativeName>
        <fullName evidence="11">Acireductone dioxygenase (Ni(2+)-requiring)</fullName>
        <shortName evidence="11">ARD</shortName>
        <shortName evidence="11">Ni-ARD</shortName>
        <ecNumber evidence="11">1.13.11.53</ecNumber>
    </alternativeName>
</protein>
<feature type="region of interest" description="Disordered" evidence="12">
    <location>
        <begin position="1"/>
        <end position="25"/>
    </location>
</feature>
<evidence type="ECO:0000256" key="12">
    <source>
        <dbReference type="SAM" id="MobiDB-lite"/>
    </source>
</evidence>
<dbReference type="InterPro" id="IPR014710">
    <property type="entry name" value="RmlC-like_jellyroll"/>
</dbReference>
<evidence type="ECO:0000256" key="4">
    <source>
        <dbReference type="ARBA" id="ARBA00022605"/>
    </source>
</evidence>
<comment type="pathway">
    <text evidence="11">Amino-acid biosynthesis; L-methionine biosynthesis via salvage pathway; L-methionine from S-methyl-5-thio-alpha-D-ribose 1-phosphate: step 5/6.</text>
</comment>
<dbReference type="GO" id="GO:0010308">
    <property type="term" value="F:acireductone dioxygenase (Ni2+-requiring) activity"/>
    <property type="evidence" value="ECO:0007669"/>
    <property type="project" value="UniProtKB-UniRule"/>
</dbReference>
<accession>A0A7M5WTB7</accession>
<evidence type="ECO:0000256" key="9">
    <source>
        <dbReference type="ARBA" id="ARBA00023167"/>
    </source>
</evidence>
<dbReference type="UniPathway" id="UPA00904">
    <property type="reaction ID" value="UER00878"/>
</dbReference>
<dbReference type="CDD" id="cd02232">
    <property type="entry name" value="cupin_ARD"/>
    <property type="match status" value="1"/>
</dbReference>
<sequence>MVVAWKHEQSAEPPTSPHKKKPDEPVNLKSLEKFGIFCKRLDAETIACKDDPKLLAFCKDNDYTSSDVLTVSKDALKNYEETLKCFFHEHFHPDDESRYVLDGAGYFDVRNENDEWIRVRIEKGDLITLPAGMYHRFALDDQQSYLKSVRMFVSEAVWTPLYRPNEEHFIRKEYLKKYNIDLPTL</sequence>
<dbReference type="GO" id="GO:0005634">
    <property type="term" value="C:nucleus"/>
    <property type="evidence" value="ECO:0007669"/>
    <property type="project" value="UniProtKB-SubCell"/>
</dbReference>
<reference evidence="13" key="1">
    <citation type="submission" date="2021-01" db="UniProtKB">
        <authorList>
            <consortium name="EnsemblMetazoa"/>
        </authorList>
    </citation>
    <scope>IDENTIFICATION</scope>
</reference>
<comment type="catalytic activity">
    <reaction evidence="1 11">
        <text>1,2-dihydroxy-5-(methylsulfanyl)pent-1-en-3-one + O2 = 4-methylsulfanyl-2-oxobutanoate + formate + 2 H(+)</text>
        <dbReference type="Rhea" id="RHEA:24504"/>
        <dbReference type="ChEBI" id="CHEBI:15378"/>
        <dbReference type="ChEBI" id="CHEBI:15379"/>
        <dbReference type="ChEBI" id="CHEBI:15740"/>
        <dbReference type="ChEBI" id="CHEBI:16723"/>
        <dbReference type="ChEBI" id="CHEBI:49252"/>
        <dbReference type="EC" id="1.13.11.54"/>
    </reaction>
</comment>
<evidence type="ECO:0000256" key="5">
    <source>
        <dbReference type="ARBA" id="ARBA00022723"/>
    </source>
</evidence>
<feature type="binding site" evidence="11">
    <location>
        <position position="92"/>
    </location>
    <ligand>
        <name>Fe(2+)</name>
        <dbReference type="ChEBI" id="CHEBI:29033"/>
        <note>for iron-dependent acireductone dioxygenase activity</note>
    </ligand>
</feature>
<dbReference type="AlphaFoldDB" id="A0A7M5WTB7"/>
<keyword evidence="9 11" id="KW-0486">Methionine biosynthesis</keyword>
<keyword evidence="7 11" id="KW-0560">Oxidoreductase</keyword>
<dbReference type="InterPro" id="IPR004313">
    <property type="entry name" value="ARD"/>
</dbReference>
<feature type="binding site" evidence="11">
    <location>
        <position position="135"/>
    </location>
    <ligand>
        <name>Ni(2+)</name>
        <dbReference type="ChEBI" id="CHEBI:49786"/>
        <note>for nickel-dependent acireductone dioxygenase activity</note>
    </ligand>
</feature>
<dbReference type="PANTHER" id="PTHR23418">
    <property type="entry name" value="ACIREDUCTONE DIOXYGENASE"/>
    <property type="match status" value="1"/>
</dbReference>
<dbReference type="HAMAP" id="MF_03154">
    <property type="entry name" value="Salvage_MtnD_euk"/>
    <property type="match status" value="1"/>
</dbReference>
<dbReference type="EC" id="1.13.11.54" evidence="11"/>
<keyword evidence="5 11" id="KW-0479">Metal-binding</keyword>
<feature type="binding site" evidence="11">
    <location>
        <position position="135"/>
    </location>
    <ligand>
        <name>Fe(2+)</name>
        <dbReference type="ChEBI" id="CHEBI:29033"/>
        <note>for iron-dependent acireductone dioxygenase activity</note>
    </ligand>
</feature>
<feature type="binding site" evidence="11">
    <location>
        <position position="96"/>
    </location>
    <ligand>
        <name>Fe(2+)</name>
        <dbReference type="ChEBI" id="CHEBI:29033"/>
        <note>for iron-dependent acireductone dioxygenase activity</note>
    </ligand>
</feature>
<dbReference type="FunFam" id="2.60.120.10:FF:000099">
    <property type="entry name" value="1,2-dihydroxy-3-keto-5-methylthiopentene dioxygenase"/>
    <property type="match status" value="1"/>
</dbReference>
<dbReference type="InterPro" id="IPR027496">
    <property type="entry name" value="ARD_euk"/>
</dbReference>
<comment type="subcellular location">
    <subcellularLocation>
        <location evidence="11">Cytoplasm</location>
    </subcellularLocation>
    <subcellularLocation>
        <location evidence="11">Nucleus</location>
    </subcellularLocation>
</comment>
<comment type="catalytic activity">
    <reaction evidence="11">
        <text>1,2-dihydroxy-5-(methylsulfanyl)pent-1-en-3-one + O2 = 3-(methylsulfanyl)propanoate + CO + formate + 2 H(+)</text>
        <dbReference type="Rhea" id="RHEA:14161"/>
        <dbReference type="ChEBI" id="CHEBI:15378"/>
        <dbReference type="ChEBI" id="CHEBI:15379"/>
        <dbReference type="ChEBI" id="CHEBI:15740"/>
        <dbReference type="ChEBI" id="CHEBI:17245"/>
        <dbReference type="ChEBI" id="CHEBI:49016"/>
        <dbReference type="ChEBI" id="CHEBI:49252"/>
        <dbReference type="EC" id="1.13.11.53"/>
    </reaction>
</comment>
<feature type="binding site" evidence="11">
    <location>
        <position position="90"/>
    </location>
    <ligand>
        <name>Fe(2+)</name>
        <dbReference type="ChEBI" id="CHEBI:29033"/>
        <note>for iron-dependent acireductone dioxygenase activity</note>
    </ligand>
</feature>
<evidence type="ECO:0000256" key="2">
    <source>
        <dbReference type="ARBA" id="ARBA00022490"/>
    </source>
</evidence>
<keyword evidence="10 11" id="KW-0539">Nucleus</keyword>
<dbReference type="GO" id="GO:0019509">
    <property type="term" value="P:L-methionine salvage from methylthioadenosine"/>
    <property type="evidence" value="ECO:0007669"/>
    <property type="project" value="UniProtKB-UniRule"/>
</dbReference>
<name>A0A7M5WTB7_9CNID</name>
<keyword evidence="14" id="KW-1185">Reference proteome</keyword>
<dbReference type="InterPro" id="IPR011051">
    <property type="entry name" value="RmlC_Cupin_sf"/>
</dbReference>
<evidence type="ECO:0000313" key="14">
    <source>
        <dbReference type="Proteomes" id="UP000594262"/>
    </source>
</evidence>
<feature type="binding site" evidence="11">
    <location>
        <position position="90"/>
    </location>
    <ligand>
        <name>Ni(2+)</name>
        <dbReference type="ChEBI" id="CHEBI:49786"/>
        <note>for nickel-dependent acireductone dioxygenase activity</note>
    </ligand>
</feature>
<dbReference type="EC" id="1.13.11.53" evidence="11"/>
<evidence type="ECO:0000313" key="13">
    <source>
        <dbReference type="EnsemblMetazoa" id="CLYHEMP012815.1"/>
    </source>
</evidence>
<dbReference type="GO" id="GO:0005506">
    <property type="term" value="F:iron ion binding"/>
    <property type="evidence" value="ECO:0007669"/>
    <property type="project" value="UniProtKB-UniRule"/>
</dbReference>
<dbReference type="Gene3D" id="2.60.120.10">
    <property type="entry name" value="Jelly Rolls"/>
    <property type="match status" value="1"/>
</dbReference>
<comment type="cofactor">
    <cofactor evidence="11">
        <name>Fe(2+)</name>
        <dbReference type="ChEBI" id="CHEBI:29033"/>
    </cofactor>
    <cofactor evidence="11">
        <name>Ni(2+)</name>
        <dbReference type="ChEBI" id="CHEBI:49786"/>
    </cofactor>
    <text evidence="11">Binds either 1 Fe or Ni cation per monomer. Iron-binding promotes an acireductone dioxygenase reaction producing 2-keto-4-methylthiobutyrate, while nickel-binding promotes an acireductone dioxygenase reaction producing 3-(methylsulfanyl)propanoate.</text>
</comment>